<organism evidence="1 2">
    <name type="scientific">Rubripirellula amarantea</name>
    <dbReference type="NCBI Taxonomy" id="2527999"/>
    <lineage>
        <taxon>Bacteria</taxon>
        <taxon>Pseudomonadati</taxon>
        <taxon>Planctomycetota</taxon>
        <taxon>Planctomycetia</taxon>
        <taxon>Pirellulales</taxon>
        <taxon>Pirellulaceae</taxon>
        <taxon>Rubripirellula</taxon>
    </lineage>
</organism>
<protein>
    <submittedName>
        <fullName evidence="1">Uncharacterized protein</fullName>
    </submittedName>
</protein>
<dbReference type="AlphaFoldDB" id="A0A5C5WUM1"/>
<comment type="caution">
    <text evidence="1">The sequence shown here is derived from an EMBL/GenBank/DDBJ whole genome shotgun (WGS) entry which is preliminary data.</text>
</comment>
<evidence type="ECO:0000313" key="2">
    <source>
        <dbReference type="Proteomes" id="UP000316598"/>
    </source>
</evidence>
<dbReference type="Proteomes" id="UP000316598">
    <property type="component" value="Unassembled WGS sequence"/>
</dbReference>
<evidence type="ECO:0000313" key="1">
    <source>
        <dbReference type="EMBL" id="TWT54437.1"/>
    </source>
</evidence>
<proteinExistence type="predicted"/>
<gene>
    <name evidence="1" type="ORF">Pla22_20840</name>
</gene>
<keyword evidence="2" id="KW-1185">Reference proteome</keyword>
<reference evidence="1 2" key="1">
    <citation type="submission" date="2019-02" db="EMBL/GenBank/DDBJ databases">
        <title>Deep-cultivation of Planctomycetes and their phenomic and genomic characterization uncovers novel biology.</title>
        <authorList>
            <person name="Wiegand S."/>
            <person name="Jogler M."/>
            <person name="Boedeker C."/>
            <person name="Pinto D."/>
            <person name="Vollmers J."/>
            <person name="Rivas-Marin E."/>
            <person name="Kohn T."/>
            <person name="Peeters S.H."/>
            <person name="Heuer A."/>
            <person name="Rast P."/>
            <person name="Oberbeckmann S."/>
            <person name="Bunk B."/>
            <person name="Jeske O."/>
            <person name="Meyerdierks A."/>
            <person name="Storesund J.E."/>
            <person name="Kallscheuer N."/>
            <person name="Luecker S."/>
            <person name="Lage O.M."/>
            <person name="Pohl T."/>
            <person name="Merkel B.J."/>
            <person name="Hornburger P."/>
            <person name="Mueller R.-W."/>
            <person name="Bruemmer F."/>
            <person name="Labrenz M."/>
            <person name="Spormann A.M."/>
            <person name="Op Den Camp H."/>
            <person name="Overmann J."/>
            <person name="Amann R."/>
            <person name="Jetten M.S.M."/>
            <person name="Mascher T."/>
            <person name="Medema M.H."/>
            <person name="Devos D.P."/>
            <person name="Kaster A.-K."/>
            <person name="Ovreas L."/>
            <person name="Rohde M."/>
            <person name="Galperin M.Y."/>
            <person name="Jogler C."/>
        </authorList>
    </citation>
    <scope>NUCLEOTIDE SEQUENCE [LARGE SCALE GENOMIC DNA]</scope>
    <source>
        <strain evidence="1 2">Pla22</strain>
    </source>
</reference>
<accession>A0A5C5WUM1</accession>
<sequence length="145" mass="16031">MLLGVLEIQTGFTSGVGKCLDAAMIAIVTTIELHLRDAGRRSLFCEQLTNFCRRITVATVLDLRANALVASAGTDKRLTSQIVYELATEVLKRSVNAQTRMISRATKLVANVVTTSESTLVEDFVLVHRISDRLWIGFKVYWTVG</sequence>
<name>A0A5C5WUM1_9BACT</name>
<dbReference type="EMBL" id="SJPI01000001">
    <property type="protein sequence ID" value="TWT54437.1"/>
    <property type="molecule type" value="Genomic_DNA"/>
</dbReference>